<proteinExistence type="inferred from homology"/>
<reference evidence="3 4" key="1">
    <citation type="submission" date="2021-11" db="EMBL/GenBank/DDBJ databases">
        <authorList>
            <person name="Oh E.-T."/>
            <person name="Kim S.-B."/>
        </authorList>
    </citation>
    <scope>NUCLEOTIDE SEQUENCE [LARGE SCALE GENOMIC DNA]</scope>
    <source>
        <strain evidence="3 4">MMS20-SJTN17</strain>
    </source>
</reference>
<evidence type="ECO:0000313" key="3">
    <source>
        <dbReference type="EMBL" id="MCC8402670.1"/>
    </source>
</evidence>
<dbReference type="RefSeq" id="WP_230561536.1">
    <property type="nucleotide sequence ID" value="NZ_JAJITC010000006.1"/>
</dbReference>
<gene>
    <name evidence="3" type="ORF">LJ655_12340</name>
</gene>
<dbReference type="SMART" id="SM00822">
    <property type="entry name" value="PKS_KR"/>
    <property type="match status" value="1"/>
</dbReference>
<dbReference type="InterPro" id="IPR002347">
    <property type="entry name" value="SDR_fam"/>
</dbReference>
<organism evidence="3 4">
    <name type="scientific">Paraburkholderia translucens</name>
    <dbReference type="NCBI Taxonomy" id="2886945"/>
    <lineage>
        <taxon>Bacteria</taxon>
        <taxon>Pseudomonadati</taxon>
        <taxon>Pseudomonadota</taxon>
        <taxon>Betaproteobacteria</taxon>
        <taxon>Burkholderiales</taxon>
        <taxon>Burkholderiaceae</taxon>
        <taxon>Paraburkholderia</taxon>
    </lineage>
</organism>
<keyword evidence="3" id="KW-0560">Oxidoreductase</keyword>
<dbReference type="CDD" id="cd05233">
    <property type="entry name" value="SDR_c"/>
    <property type="match status" value="1"/>
</dbReference>
<sequence>MTKLLGKIAVITGGNSGMGLATAQLFAKEGAKVIITGRRQKELDEAVESIGSDAEGVLGDVSRLSDLDKLHDHVKAKYGRVDVIFANAGLGSLAPINQVTEAQFDETFNVNVKGTYFTVQKLLPLVPDGGSIILNASIASSKGVEAFSVYSATKAAVRSLARTLTTDLKARKIRVNAISPGPIDTPIFGKTGLTDEQIEGFKSGMASQVPLGRIGLAEEIAKPALFLASDDSSYISGIELTVDGGMAQV</sequence>
<name>A0ABS8KD89_9BURK</name>
<dbReference type="PANTHER" id="PTHR42760">
    <property type="entry name" value="SHORT-CHAIN DEHYDROGENASES/REDUCTASES FAMILY MEMBER"/>
    <property type="match status" value="1"/>
</dbReference>
<comment type="similarity">
    <text evidence="1">Belongs to the short-chain dehydrogenases/reductases (SDR) family.</text>
</comment>
<evidence type="ECO:0000256" key="1">
    <source>
        <dbReference type="ARBA" id="ARBA00006484"/>
    </source>
</evidence>
<dbReference type="EC" id="1.1.1.47" evidence="3"/>
<keyword evidence="4" id="KW-1185">Reference proteome</keyword>
<dbReference type="InterPro" id="IPR036291">
    <property type="entry name" value="NAD(P)-bd_dom_sf"/>
</dbReference>
<dbReference type="Pfam" id="PF13561">
    <property type="entry name" value="adh_short_C2"/>
    <property type="match status" value="1"/>
</dbReference>
<dbReference type="PRINTS" id="PR00081">
    <property type="entry name" value="GDHRDH"/>
</dbReference>
<accession>A0ABS8KD89</accession>
<evidence type="ECO:0000259" key="2">
    <source>
        <dbReference type="SMART" id="SM00822"/>
    </source>
</evidence>
<comment type="caution">
    <text evidence="3">The sequence shown here is derived from an EMBL/GenBank/DDBJ whole genome shotgun (WGS) entry which is preliminary data.</text>
</comment>
<dbReference type="EMBL" id="JAJITC010000006">
    <property type="protein sequence ID" value="MCC8402670.1"/>
    <property type="molecule type" value="Genomic_DNA"/>
</dbReference>
<dbReference type="PRINTS" id="PR00080">
    <property type="entry name" value="SDRFAMILY"/>
</dbReference>
<feature type="domain" description="Ketoreductase" evidence="2">
    <location>
        <begin position="7"/>
        <end position="186"/>
    </location>
</feature>
<dbReference type="NCBIfam" id="NF005559">
    <property type="entry name" value="PRK07231.1"/>
    <property type="match status" value="1"/>
</dbReference>
<protein>
    <submittedName>
        <fullName evidence="3">Glucose 1-dehydrogenase</fullName>
        <ecNumber evidence="3">1.1.1.47</ecNumber>
    </submittedName>
</protein>
<dbReference type="SUPFAM" id="SSF51735">
    <property type="entry name" value="NAD(P)-binding Rossmann-fold domains"/>
    <property type="match status" value="1"/>
</dbReference>
<dbReference type="Gene3D" id="3.40.50.720">
    <property type="entry name" value="NAD(P)-binding Rossmann-like Domain"/>
    <property type="match status" value="1"/>
</dbReference>
<evidence type="ECO:0000313" key="4">
    <source>
        <dbReference type="Proteomes" id="UP001430614"/>
    </source>
</evidence>
<dbReference type="InterPro" id="IPR057326">
    <property type="entry name" value="KR_dom"/>
</dbReference>
<dbReference type="Proteomes" id="UP001430614">
    <property type="component" value="Unassembled WGS sequence"/>
</dbReference>
<dbReference type="GO" id="GO:0047936">
    <property type="term" value="F:glucose 1-dehydrogenase [NAD(P)+] activity"/>
    <property type="evidence" value="ECO:0007669"/>
    <property type="project" value="UniProtKB-EC"/>
</dbReference>